<evidence type="ECO:0000256" key="1">
    <source>
        <dbReference type="SAM" id="MobiDB-lite"/>
    </source>
</evidence>
<dbReference type="RefSeq" id="WP_128342830.1">
    <property type="nucleotide sequence ID" value="NZ_CAWOMG010000077.1"/>
</dbReference>
<protein>
    <submittedName>
        <fullName evidence="2">Uncharacterized protein</fullName>
    </submittedName>
</protein>
<gene>
    <name evidence="2" type="ORF">P5S46_21460</name>
</gene>
<accession>A0AAJ5ZAY1</accession>
<keyword evidence="2" id="KW-0614">Plasmid</keyword>
<feature type="compositionally biased region" description="Low complexity" evidence="1">
    <location>
        <begin position="467"/>
        <end position="478"/>
    </location>
</feature>
<dbReference type="Proteomes" id="UP001218423">
    <property type="component" value="Plasmid pAC1520"/>
</dbReference>
<dbReference type="EMBL" id="CP120943">
    <property type="protein sequence ID" value="WFG00333.1"/>
    <property type="molecule type" value="Genomic_DNA"/>
</dbReference>
<geneLocation type="plasmid" evidence="2 3">
    <name>pAC1520</name>
</geneLocation>
<sequence>MLEHYINAIKNLPQADHITRERVDAWLQVYLSHDKSPMSPEQLSRSLTRFTDAEGGAMLRDWLCQRQHPDFELDYSTFDAAKVIDQKLLLSPPFLMTPAQKRELTFRDHIRTLFIEHLFEQGKDVQRDQMAADAITHFRCDEIPSLSARPHDVLLIDGDRYAVFTRIPSDPKNALYSQLSFAKICQHQVVMKAAELAGYPLAGVIESNYNMMAHSFIEHHTARNPAIMDEVHAALNDGWRRVVENDYPTPWDYESLSQKYPQLSIEDIEAVRRFTVAKGIVDHASKIQVEAAEQLKASLSIPLDPTQSTTRVSLGPVEFARRTKTVIDEDNLLEACKNVGLDPMAFVAKTTHEYHLEAMLTAVSLKMKEDNLDADLLLADCTHESTTLTVQLTTKKNGTGPRLAQAIHENCREQMDPILANLNKQMSTVESHWTSDYLKRSKAQASEQVINPIAQQPAPAPSTRQTPKGSPAPAAEPGKPGPTRRMVQPMVTLSPTAVAQARAQGQPPETSRAQGQQKSDGSGEVVNAGDTIPQRPQGQRRKLFI</sequence>
<feature type="region of interest" description="Disordered" evidence="1">
    <location>
        <begin position="454"/>
        <end position="545"/>
    </location>
</feature>
<dbReference type="AlphaFoldDB" id="A0AAJ5ZAY1"/>
<name>A0AAJ5ZAY1_AERCA</name>
<evidence type="ECO:0000313" key="2">
    <source>
        <dbReference type="EMBL" id="WFG00333.1"/>
    </source>
</evidence>
<reference evidence="2" key="1">
    <citation type="submission" date="2023-03" db="EMBL/GenBank/DDBJ databases">
        <title>Aeromonas caviae strain AC1520.</title>
        <authorList>
            <person name="Xie T."/>
            <person name="Zhang Q."/>
            <person name="Deng J."/>
            <person name="Li X."/>
        </authorList>
    </citation>
    <scope>NUCLEOTIDE SEQUENCE</scope>
    <source>
        <strain evidence="2">AC1520</strain>
        <plasmid evidence="2">pAC1520</plasmid>
    </source>
</reference>
<organism evidence="2 3">
    <name type="scientific">Aeromonas caviae</name>
    <name type="common">Aeromonas punctata</name>
    <dbReference type="NCBI Taxonomy" id="648"/>
    <lineage>
        <taxon>Bacteria</taxon>
        <taxon>Pseudomonadati</taxon>
        <taxon>Pseudomonadota</taxon>
        <taxon>Gammaproteobacteria</taxon>
        <taxon>Aeromonadales</taxon>
        <taxon>Aeromonadaceae</taxon>
        <taxon>Aeromonas</taxon>
    </lineage>
</organism>
<evidence type="ECO:0000313" key="3">
    <source>
        <dbReference type="Proteomes" id="UP001218423"/>
    </source>
</evidence>
<proteinExistence type="predicted"/>
<feature type="compositionally biased region" description="Polar residues" evidence="1">
    <location>
        <begin position="507"/>
        <end position="520"/>
    </location>
</feature>